<feature type="transmembrane region" description="Helical" evidence="7">
    <location>
        <begin position="163"/>
        <end position="183"/>
    </location>
</feature>
<keyword evidence="4 7" id="KW-0812">Transmembrane</keyword>
<dbReference type="PANTHER" id="PTHR30487:SF0">
    <property type="entry name" value="PREPILIN LEADER PEPTIDASE_N-METHYLTRANSFERASE-RELATED"/>
    <property type="match status" value="1"/>
</dbReference>
<dbReference type="EMBL" id="PFWY01000029">
    <property type="protein sequence ID" value="PJA41252.1"/>
    <property type="molecule type" value="Genomic_DNA"/>
</dbReference>
<dbReference type="Gene3D" id="1.20.120.1220">
    <property type="match status" value="1"/>
</dbReference>
<feature type="domain" description="Prepilin peptidase A24 N-terminal" evidence="9">
    <location>
        <begin position="12"/>
        <end position="90"/>
    </location>
</feature>
<feature type="transmembrane region" description="Helical" evidence="7">
    <location>
        <begin position="129"/>
        <end position="148"/>
    </location>
</feature>
<evidence type="ECO:0000256" key="3">
    <source>
        <dbReference type="ARBA" id="ARBA00022475"/>
    </source>
</evidence>
<name>A0A2M7X514_UNCKA</name>
<dbReference type="InterPro" id="IPR050882">
    <property type="entry name" value="Prepilin_peptidase/N-MTase"/>
</dbReference>
<evidence type="ECO:0008006" key="12">
    <source>
        <dbReference type="Google" id="ProtNLM"/>
    </source>
</evidence>
<feature type="transmembrane region" description="Helical" evidence="7">
    <location>
        <begin position="195"/>
        <end position="228"/>
    </location>
</feature>
<dbReference type="AlphaFoldDB" id="A0A2M7X514"/>
<dbReference type="Pfam" id="PF01478">
    <property type="entry name" value="Peptidase_A24"/>
    <property type="match status" value="1"/>
</dbReference>
<evidence type="ECO:0000256" key="2">
    <source>
        <dbReference type="ARBA" id="ARBA00005801"/>
    </source>
</evidence>
<evidence type="ECO:0000256" key="7">
    <source>
        <dbReference type="SAM" id="Phobius"/>
    </source>
</evidence>
<feature type="transmembrane region" description="Helical" evidence="7">
    <location>
        <begin position="240"/>
        <end position="263"/>
    </location>
</feature>
<evidence type="ECO:0000259" key="8">
    <source>
        <dbReference type="Pfam" id="PF01478"/>
    </source>
</evidence>
<reference evidence="11" key="1">
    <citation type="submission" date="2017-09" db="EMBL/GenBank/DDBJ databases">
        <title>Depth-based differentiation of microbial function through sediment-hosted aquifers and enrichment of novel symbionts in the deep terrestrial subsurface.</title>
        <authorList>
            <person name="Probst A.J."/>
            <person name="Ladd B."/>
            <person name="Jarett J.K."/>
            <person name="Geller-Mcgrath D.E."/>
            <person name="Sieber C.M.K."/>
            <person name="Emerson J.B."/>
            <person name="Anantharaman K."/>
            <person name="Thomas B.C."/>
            <person name="Malmstrom R."/>
            <person name="Stieglmeier M."/>
            <person name="Klingl A."/>
            <person name="Woyke T."/>
            <person name="Ryan C.M."/>
            <person name="Banfield J.F."/>
        </authorList>
    </citation>
    <scope>NUCLEOTIDE SEQUENCE [LARGE SCALE GENOMIC DNA]</scope>
</reference>
<feature type="transmembrane region" description="Helical" evidence="7">
    <location>
        <begin position="6"/>
        <end position="25"/>
    </location>
</feature>
<feature type="domain" description="Prepilin type IV endopeptidase peptidase" evidence="8">
    <location>
        <begin position="108"/>
        <end position="223"/>
    </location>
</feature>
<gene>
    <name evidence="10" type="ORF">CO178_00580</name>
</gene>
<dbReference type="GO" id="GO:0005886">
    <property type="term" value="C:plasma membrane"/>
    <property type="evidence" value="ECO:0007669"/>
    <property type="project" value="UniProtKB-SubCell"/>
</dbReference>
<evidence type="ECO:0000313" key="11">
    <source>
        <dbReference type="Proteomes" id="UP000230683"/>
    </source>
</evidence>
<feature type="transmembrane region" description="Helical" evidence="7">
    <location>
        <begin position="101"/>
        <end position="122"/>
    </location>
</feature>
<evidence type="ECO:0000256" key="5">
    <source>
        <dbReference type="ARBA" id="ARBA00022989"/>
    </source>
</evidence>
<evidence type="ECO:0000313" key="10">
    <source>
        <dbReference type="EMBL" id="PJA41252.1"/>
    </source>
</evidence>
<keyword evidence="6 7" id="KW-0472">Membrane</keyword>
<dbReference type="Pfam" id="PF06750">
    <property type="entry name" value="A24_N_bact"/>
    <property type="match status" value="1"/>
</dbReference>
<comment type="subcellular location">
    <subcellularLocation>
        <location evidence="1">Cell membrane</location>
        <topology evidence="1">Multi-pass membrane protein</topology>
    </subcellularLocation>
</comment>
<dbReference type="PANTHER" id="PTHR30487">
    <property type="entry name" value="TYPE 4 PREPILIN-LIKE PROTEINS LEADER PEPTIDE-PROCESSING ENZYME"/>
    <property type="match status" value="1"/>
</dbReference>
<evidence type="ECO:0000256" key="1">
    <source>
        <dbReference type="ARBA" id="ARBA00004651"/>
    </source>
</evidence>
<feature type="transmembrane region" description="Helical" evidence="7">
    <location>
        <begin position="78"/>
        <end position="95"/>
    </location>
</feature>
<dbReference type="GO" id="GO:0006465">
    <property type="term" value="P:signal peptide processing"/>
    <property type="evidence" value="ECO:0007669"/>
    <property type="project" value="TreeGrafter"/>
</dbReference>
<sequence length="266" mass="30158">MTVFMLYFAIFLLALFIGSFLNVVVDRVYRGEQFLKGRSYCEFCKYKLELLDLMPVLSFIYTHGKCRHCGVKIPIKHPLIEVTTALVITFGLYLLNPASFIEGVFFVILISTLLLIFFTDLLYYVIPDIYLYILFGLYFVFAGGFYFLNFTNLFIANLYVNPISHFISALIVGGFFALLHFGSRKKAMGEGDIYLGAILALFLGGWMSVVMLYVSFLTGAFVGVILILLRKKRFGQAVPFGPFLIFGFIVANLVGSNLINLYLRLL</sequence>
<dbReference type="InterPro" id="IPR010627">
    <property type="entry name" value="Prepilin_pept_A24_N"/>
</dbReference>
<dbReference type="GO" id="GO:0004190">
    <property type="term" value="F:aspartic-type endopeptidase activity"/>
    <property type="evidence" value="ECO:0007669"/>
    <property type="project" value="InterPro"/>
</dbReference>
<organism evidence="10 11">
    <name type="scientific">candidate division WWE3 bacterium CG_4_9_14_3_um_filter_34_6</name>
    <dbReference type="NCBI Taxonomy" id="1975079"/>
    <lineage>
        <taxon>Bacteria</taxon>
        <taxon>Katanobacteria</taxon>
    </lineage>
</organism>
<keyword evidence="3" id="KW-1003">Cell membrane</keyword>
<comment type="caution">
    <text evidence="10">The sequence shown here is derived from an EMBL/GenBank/DDBJ whole genome shotgun (WGS) entry which is preliminary data.</text>
</comment>
<evidence type="ECO:0000256" key="6">
    <source>
        <dbReference type="ARBA" id="ARBA00023136"/>
    </source>
</evidence>
<accession>A0A2M7X514</accession>
<dbReference type="Proteomes" id="UP000230683">
    <property type="component" value="Unassembled WGS sequence"/>
</dbReference>
<keyword evidence="5 7" id="KW-1133">Transmembrane helix</keyword>
<evidence type="ECO:0000259" key="9">
    <source>
        <dbReference type="Pfam" id="PF06750"/>
    </source>
</evidence>
<evidence type="ECO:0000256" key="4">
    <source>
        <dbReference type="ARBA" id="ARBA00022692"/>
    </source>
</evidence>
<proteinExistence type="inferred from homology"/>
<dbReference type="InterPro" id="IPR000045">
    <property type="entry name" value="Prepilin_IV_endopep_pep"/>
</dbReference>
<comment type="similarity">
    <text evidence="2">Belongs to the peptidase A24 family.</text>
</comment>
<protein>
    <recommendedName>
        <fullName evidence="12">Prepilin peptidase</fullName>
    </recommendedName>
</protein>